<evidence type="ECO:0000256" key="3">
    <source>
        <dbReference type="SAM" id="Coils"/>
    </source>
</evidence>
<feature type="coiled-coil region" evidence="3">
    <location>
        <begin position="672"/>
        <end position="727"/>
    </location>
</feature>
<feature type="coiled-coil region" evidence="3">
    <location>
        <begin position="359"/>
        <end position="386"/>
    </location>
</feature>
<dbReference type="GO" id="GO:0035082">
    <property type="term" value="P:axoneme assembly"/>
    <property type="evidence" value="ECO:0007669"/>
    <property type="project" value="InterPro"/>
</dbReference>
<dbReference type="EMBL" id="JACSDY010000011">
    <property type="protein sequence ID" value="KAF7415590.1"/>
    <property type="molecule type" value="Genomic_DNA"/>
</dbReference>
<dbReference type="PANTHER" id="PTHR16275">
    <property type="entry name" value="COILED-COIL DOMAIN-CONTAINING PROTEIN 40"/>
    <property type="match status" value="1"/>
</dbReference>
<feature type="coiled-coil region" evidence="3">
    <location>
        <begin position="212"/>
        <end position="309"/>
    </location>
</feature>
<dbReference type="GO" id="GO:0016226">
    <property type="term" value="P:iron-sulfur cluster assembly"/>
    <property type="evidence" value="ECO:0007669"/>
    <property type="project" value="InterPro"/>
</dbReference>
<dbReference type="SUPFAM" id="SSF89360">
    <property type="entry name" value="HesB-like domain"/>
    <property type="match status" value="1"/>
</dbReference>
<evidence type="ECO:0000313" key="5">
    <source>
        <dbReference type="EMBL" id="KAF7415590.1"/>
    </source>
</evidence>
<keyword evidence="6" id="KW-1185">Reference proteome</keyword>
<evidence type="ECO:0000256" key="2">
    <source>
        <dbReference type="ARBA" id="ARBA00039743"/>
    </source>
</evidence>
<dbReference type="NCBIfam" id="TIGR00049">
    <property type="entry name" value="iron-sulfur cluster assembly accessory protein"/>
    <property type="match status" value="1"/>
</dbReference>
<dbReference type="FunFam" id="2.60.300.12:FF:000001">
    <property type="entry name" value="Iron-binding protein IscA"/>
    <property type="match status" value="1"/>
</dbReference>
<dbReference type="InterPro" id="IPR000361">
    <property type="entry name" value="ATAP_core_dom"/>
</dbReference>
<feature type="coiled-coil region" evidence="3">
    <location>
        <begin position="914"/>
        <end position="969"/>
    </location>
</feature>
<evidence type="ECO:0000259" key="4">
    <source>
        <dbReference type="Pfam" id="PF01521"/>
    </source>
</evidence>
<name>A0A834U3S6_VESPE</name>
<dbReference type="AlphaFoldDB" id="A0A834U3S6"/>
<comment type="similarity">
    <text evidence="1">Belongs to the HesB/IscA family.</text>
</comment>
<dbReference type="GO" id="GO:0051536">
    <property type="term" value="F:iron-sulfur cluster binding"/>
    <property type="evidence" value="ECO:0007669"/>
    <property type="project" value="InterPro"/>
</dbReference>
<evidence type="ECO:0000256" key="1">
    <source>
        <dbReference type="ARBA" id="ARBA00006718"/>
    </source>
</evidence>
<sequence>MASSMMAAATVRAVKGRKILSTRAALTLTPNAVKKIKEILDNKSEYIGLKVSVKQRGCNGLSYTLDYAKEKSQLDEEVVQDGVRIIIDKKAQLSLLGTEMDYIENKLSSEFVFNNPNIKETCGRYCTPSSTLKSTRIGGLVFLFSWFVKYSTMSDIQVENLSPLKYDSSTPNTIQDSNKLSKSFWLGKNSVQVPNVLDPDDALMKRFQSALKEHLLRLANKLSEDILDLEAALKSTKKKHEEESLQLYYVQQEISQQQNTIEKYQNTLMKLISLREEKDQKISNIKELHKEAQKKMLEEKEKEDKLSHDLQKMTVLQNQFADWEKEIKKCLIISKKTCQKDAILQQELITEKQKRDCILFKLREEVWRLEEEITNLNEQVQLKLKEKVATSQLVADANTDLEALHREHTNLCNAWNAVVLNISKRDKIYDQLKEEREKMQQSFATMQTEIEKLKKETLKESENNENLTSLQSRVEDDIAIVSKMVTTGNARINNLESELIKITKFGERTLNEYNVAHAEYQSYLNKEEQIDKELTKLMNWKMEQENLIFEKLKEKVTHDKAARYLNKLLMSTKKMIQEQELLMVQIENSYGKNLLEIARLNTSIENEKIESQELLQRNKEKEKDISDLQKEIKKCDTIIERKRMKIISLNKMIEQILESKGGEENSPQDLKIIALEKNIQETEQNNQKAQQFWLRQQGYMVTLSQQRDEQLQQLNILNKEVMIMEQKNVKIQYQLEKFKKEDANIDKTINLLHQKLLQLNVNLTAQKELREELEDKNCIKKNEYLTSLENAEFDLVKLQSDLQVLINEKVVLNEELNAAQRESLSWEKKVQIMEETKKEIKSEHSSGGDIALMKSEIHKMEMRLSHLKRAQEKLINDMEFCVGRRDVILNKVMGKLKKNPKEQQNQKIVFSKRIKDQKLQIKQILKEIKQTESNILQSEEKMNEMLKELDEKRQALKEIEDIIPDIDQEIMKMDMLKSYKLKSLVFKQRKVKLLQDVKSGRYKMLFKNEALLNDELQNERILHSYLVHVMEQTKQDFPLLKNKVEDAVRALFIPEVERISTLLDHFEPFLIAVFLKRGLSISSFELAHRQCRFSFSLACSSRKTEVEGIKACPTFEKRHWLRAVYRLYRNVL</sequence>
<feature type="coiled-coil region" evidence="3">
    <location>
        <begin position="429"/>
        <end position="470"/>
    </location>
</feature>
<accession>A0A834U3S6</accession>
<dbReference type="Gene3D" id="2.60.300.12">
    <property type="entry name" value="HesB-like domain"/>
    <property type="match status" value="1"/>
</dbReference>
<comment type="caution">
    <text evidence="5">The sequence shown here is derived from an EMBL/GenBank/DDBJ whole genome shotgun (WGS) entry which is preliminary data.</text>
</comment>
<dbReference type="InterPro" id="IPR016092">
    <property type="entry name" value="ATAP"/>
</dbReference>
<feature type="coiled-coil region" evidence="3">
    <location>
        <begin position="597"/>
        <end position="638"/>
    </location>
</feature>
<organism evidence="5 6">
    <name type="scientific">Vespula pensylvanica</name>
    <name type="common">Western yellow jacket</name>
    <name type="synonym">Wasp</name>
    <dbReference type="NCBI Taxonomy" id="30213"/>
    <lineage>
        <taxon>Eukaryota</taxon>
        <taxon>Metazoa</taxon>
        <taxon>Ecdysozoa</taxon>
        <taxon>Arthropoda</taxon>
        <taxon>Hexapoda</taxon>
        <taxon>Insecta</taxon>
        <taxon>Pterygota</taxon>
        <taxon>Neoptera</taxon>
        <taxon>Endopterygota</taxon>
        <taxon>Hymenoptera</taxon>
        <taxon>Apocrita</taxon>
        <taxon>Aculeata</taxon>
        <taxon>Vespoidea</taxon>
        <taxon>Vespidae</taxon>
        <taxon>Vespinae</taxon>
        <taxon>Vespula</taxon>
    </lineage>
</organism>
<dbReference type="Pfam" id="PF01521">
    <property type="entry name" value="Fe-S_biosyn"/>
    <property type="match status" value="1"/>
</dbReference>
<evidence type="ECO:0000313" key="6">
    <source>
        <dbReference type="Proteomes" id="UP000600918"/>
    </source>
</evidence>
<protein>
    <recommendedName>
        <fullName evidence="2">Iron-sulfur cluster assembly 1 homolog, mitochondrial</fullName>
    </recommendedName>
</protein>
<dbReference type="InterPro" id="IPR035903">
    <property type="entry name" value="HesB-like_dom_sf"/>
</dbReference>
<proteinExistence type="inferred from homology"/>
<dbReference type="GO" id="GO:0005737">
    <property type="term" value="C:cytoplasm"/>
    <property type="evidence" value="ECO:0007669"/>
    <property type="project" value="TreeGrafter"/>
</dbReference>
<dbReference type="Proteomes" id="UP000600918">
    <property type="component" value="Unassembled WGS sequence"/>
</dbReference>
<gene>
    <name evidence="5" type="ORF">H0235_012182</name>
</gene>
<keyword evidence="3" id="KW-0175">Coiled coil</keyword>
<dbReference type="InterPro" id="IPR037386">
    <property type="entry name" value="CCDC40"/>
</dbReference>
<feature type="coiled-coil region" evidence="3">
    <location>
        <begin position="756"/>
        <end position="877"/>
    </location>
</feature>
<reference evidence="5" key="1">
    <citation type="journal article" date="2020" name="G3 (Bethesda)">
        <title>High-Quality Assemblies for Three Invasive Social Wasps from the &lt;i&gt;Vespula&lt;/i&gt; Genus.</title>
        <authorList>
            <person name="Harrop T.W.R."/>
            <person name="Guhlin J."/>
            <person name="McLaughlin G.M."/>
            <person name="Permina E."/>
            <person name="Stockwell P."/>
            <person name="Gilligan J."/>
            <person name="Le Lec M.F."/>
            <person name="Gruber M.A.M."/>
            <person name="Quinn O."/>
            <person name="Lovegrove M."/>
            <person name="Duncan E.J."/>
            <person name="Remnant E.J."/>
            <person name="Van Eeckhoven J."/>
            <person name="Graham B."/>
            <person name="Knapp R.A."/>
            <person name="Langford K.W."/>
            <person name="Kronenberg Z."/>
            <person name="Press M.O."/>
            <person name="Eacker S.M."/>
            <person name="Wilson-Rankin E.E."/>
            <person name="Purcell J."/>
            <person name="Lester P.J."/>
            <person name="Dearden P.K."/>
        </authorList>
    </citation>
    <scope>NUCLEOTIDE SEQUENCE</scope>
    <source>
        <strain evidence="5">Volc-1</strain>
    </source>
</reference>
<feature type="domain" description="Core" evidence="4">
    <location>
        <begin position="26"/>
        <end position="123"/>
    </location>
</feature>
<dbReference type="PANTHER" id="PTHR16275:SF8">
    <property type="entry name" value="COILED-COIL DOMAIN-CONTAINING PROTEIN 40"/>
    <property type="match status" value="1"/>
</dbReference>